<evidence type="ECO:0000313" key="2">
    <source>
        <dbReference type="Proteomes" id="UP001189429"/>
    </source>
</evidence>
<reference evidence="1" key="1">
    <citation type="submission" date="2023-10" db="EMBL/GenBank/DDBJ databases">
        <authorList>
            <person name="Chen Y."/>
            <person name="Shah S."/>
            <person name="Dougan E. K."/>
            <person name="Thang M."/>
            <person name="Chan C."/>
        </authorList>
    </citation>
    <scope>NUCLEOTIDE SEQUENCE [LARGE SCALE GENOMIC DNA]</scope>
</reference>
<keyword evidence="2" id="KW-1185">Reference proteome</keyword>
<accession>A0ABN9QER4</accession>
<proteinExistence type="predicted"/>
<protein>
    <submittedName>
        <fullName evidence="1">Uncharacterized protein</fullName>
    </submittedName>
</protein>
<name>A0ABN9QER4_9DINO</name>
<gene>
    <name evidence="1" type="ORF">PCOR1329_LOCUS11243</name>
</gene>
<dbReference type="EMBL" id="CAUYUJ010003234">
    <property type="protein sequence ID" value="CAK0804440.1"/>
    <property type="molecule type" value="Genomic_DNA"/>
</dbReference>
<comment type="caution">
    <text evidence="1">The sequence shown here is derived from an EMBL/GenBank/DDBJ whole genome shotgun (WGS) entry which is preliminary data.</text>
</comment>
<dbReference type="Proteomes" id="UP001189429">
    <property type="component" value="Unassembled WGS sequence"/>
</dbReference>
<feature type="non-terminal residue" evidence="1">
    <location>
        <position position="1"/>
    </location>
</feature>
<organism evidence="1 2">
    <name type="scientific">Prorocentrum cordatum</name>
    <dbReference type="NCBI Taxonomy" id="2364126"/>
    <lineage>
        <taxon>Eukaryota</taxon>
        <taxon>Sar</taxon>
        <taxon>Alveolata</taxon>
        <taxon>Dinophyceae</taxon>
        <taxon>Prorocentrales</taxon>
        <taxon>Prorocentraceae</taxon>
        <taxon>Prorocentrum</taxon>
    </lineage>
</organism>
<sequence>GPHFAQNIETCFAAVGASQLDIFDGLPIPRAIRDTLVSLDGALQESRARWLAGFDQALAQIMSWQPCWRPVAEQLLASPPRPMTRELGGNTALKQLVQLCSDMGARLKLARRALGVVDPSVLAKLEAGAQGGMVTISLTHALFSMKYALKQLKGPKKLKAAG</sequence>
<evidence type="ECO:0000313" key="1">
    <source>
        <dbReference type="EMBL" id="CAK0804440.1"/>
    </source>
</evidence>